<organism evidence="2 3">
    <name type="scientific">Liparis tanakae</name>
    <name type="common">Tanaka's snailfish</name>
    <dbReference type="NCBI Taxonomy" id="230148"/>
    <lineage>
        <taxon>Eukaryota</taxon>
        <taxon>Metazoa</taxon>
        <taxon>Chordata</taxon>
        <taxon>Craniata</taxon>
        <taxon>Vertebrata</taxon>
        <taxon>Euteleostomi</taxon>
        <taxon>Actinopterygii</taxon>
        <taxon>Neopterygii</taxon>
        <taxon>Teleostei</taxon>
        <taxon>Neoteleostei</taxon>
        <taxon>Acanthomorphata</taxon>
        <taxon>Eupercaria</taxon>
        <taxon>Perciformes</taxon>
        <taxon>Cottioidei</taxon>
        <taxon>Cottales</taxon>
        <taxon>Liparidae</taxon>
        <taxon>Liparis</taxon>
    </lineage>
</organism>
<dbReference type="Proteomes" id="UP000314294">
    <property type="component" value="Unassembled WGS sequence"/>
</dbReference>
<comment type="caution">
    <text evidence="2">The sequence shown here is derived from an EMBL/GenBank/DDBJ whole genome shotgun (WGS) entry which is preliminary data.</text>
</comment>
<reference evidence="2 3" key="1">
    <citation type="submission" date="2019-03" db="EMBL/GenBank/DDBJ databases">
        <title>First draft genome of Liparis tanakae, snailfish: a comprehensive survey of snailfish specific genes.</title>
        <authorList>
            <person name="Kim W."/>
            <person name="Song I."/>
            <person name="Jeong J.-H."/>
            <person name="Kim D."/>
            <person name="Kim S."/>
            <person name="Ryu S."/>
            <person name="Song J.Y."/>
            <person name="Lee S.K."/>
        </authorList>
    </citation>
    <scope>NUCLEOTIDE SEQUENCE [LARGE SCALE GENOMIC DNA]</scope>
    <source>
        <tissue evidence="2">Muscle</tissue>
    </source>
</reference>
<sequence length="84" mass="9755">MSRNELAGALRDDGDEPPIPDNEPSRFRKLFWDELNSHGFCWLTSFKGTRGRTREGSEQWAEERNGRKREKKKIAAITTDETVM</sequence>
<feature type="region of interest" description="Disordered" evidence="1">
    <location>
        <begin position="1"/>
        <end position="23"/>
    </location>
</feature>
<dbReference type="EMBL" id="SRLO01000239">
    <property type="protein sequence ID" value="TNN65163.1"/>
    <property type="molecule type" value="Genomic_DNA"/>
</dbReference>
<protein>
    <submittedName>
        <fullName evidence="2">Uncharacterized protein</fullName>
    </submittedName>
</protein>
<name>A0A4Z2HJQ5_9TELE</name>
<evidence type="ECO:0000256" key="1">
    <source>
        <dbReference type="SAM" id="MobiDB-lite"/>
    </source>
</evidence>
<accession>A0A4Z2HJQ5</accession>
<gene>
    <name evidence="2" type="ORF">EYF80_024570</name>
</gene>
<evidence type="ECO:0000313" key="3">
    <source>
        <dbReference type="Proteomes" id="UP000314294"/>
    </source>
</evidence>
<feature type="region of interest" description="Disordered" evidence="1">
    <location>
        <begin position="52"/>
        <end position="72"/>
    </location>
</feature>
<evidence type="ECO:0000313" key="2">
    <source>
        <dbReference type="EMBL" id="TNN65163.1"/>
    </source>
</evidence>
<proteinExistence type="predicted"/>
<keyword evidence="3" id="KW-1185">Reference proteome</keyword>
<dbReference type="AlphaFoldDB" id="A0A4Z2HJQ5"/>
<feature type="compositionally biased region" description="Basic and acidic residues" evidence="1">
    <location>
        <begin position="52"/>
        <end position="65"/>
    </location>
</feature>